<sequence>MKQDKLSELLAPVVTDLGYRFWGLEYQVRKADALLRVYIDSPQGISVDDCATVSHEISGILDVEQPISLAYMLEVSSPGMDRILFNAQQFSEFVGQNVKVKLNQMVDKRRKIKGKILSVEDTQITIETDDGRIMIEFDKIMRARINPDFDGVKK</sequence>
<dbReference type="PANTHER" id="PTHR33867">
    <property type="entry name" value="RIBOSOME MATURATION FACTOR RIMP"/>
    <property type="match status" value="1"/>
</dbReference>
<proteinExistence type="inferred from homology"/>
<dbReference type="GO" id="GO:0006412">
    <property type="term" value="P:translation"/>
    <property type="evidence" value="ECO:0007669"/>
    <property type="project" value="TreeGrafter"/>
</dbReference>
<dbReference type="GO" id="GO:0000028">
    <property type="term" value="P:ribosomal small subunit assembly"/>
    <property type="evidence" value="ECO:0007669"/>
    <property type="project" value="TreeGrafter"/>
</dbReference>
<dbReference type="InterPro" id="IPR028998">
    <property type="entry name" value="RimP_C"/>
</dbReference>
<dbReference type="SUPFAM" id="SSF74942">
    <property type="entry name" value="YhbC-like, C-terminal domain"/>
    <property type="match status" value="1"/>
</dbReference>
<evidence type="ECO:0000256" key="1">
    <source>
        <dbReference type="ARBA" id="ARBA00022490"/>
    </source>
</evidence>
<dbReference type="Pfam" id="PF17384">
    <property type="entry name" value="DUF150_C"/>
    <property type="match status" value="1"/>
</dbReference>
<evidence type="ECO:0000259" key="3">
    <source>
        <dbReference type="Pfam" id="PF02576"/>
    </source>
</evidence>
<feature type="domain" description="Ribosome maturation factor RimP N-terminal" evidence="3">
    <location>
        <begin position="9"/>
        <end position="81"/>
    </location>
</feature>
<dbReference type="FunFam" id="3.30.300.70:FF:000001">
    <property type="entry name" value="Ribosome maturation factor RimP"/>
    <property type="match status" value="1"/>
</dbReference>
<dbReference type="InterPro" id="IPR036847">
    <property type="entry name" value="RimP_C_sf"/>
</dbReference>
<dbReference type="AlphaFoldDB" id="A0A3B0VH16"/>
<organism evidence="5">
    <name type="scientific">hydrothermal vent metagenome</name>
    <dbReference type="NCBI Taxonomy" id="652676"/>
    <lineage>
        <taxon>unclassified sequences</taxon>
        <taxon>metagenomes</taxon>
        <taxon>ecological metagenomes</taxon>
    </lineage>
</organism>
<gene>
    <name evidence="5" type="ORF">MNBD_GAMMA01-784</name>
</gene>
<dbReference type="InterPro" id="IPR035956">
    <property type="entry name" value="RimP_N_sf"/>
</dbReference>
<accession>A0A3B0VH16</accession>
<keyword evidence="2" id="KW-0690">Ribosome biogenesis</keyword>
<dbReference type="GO" id="GO:0005829">
    <property type="term" value="C:cytosol"/>
    <property type="evidence" value="ECO:0007669"/>
    <property type="project" value="TreeGrafter"/>
</dbReference>
<dbReference type="SUPFAM" id="SSF75420">
    <property type="entry name" value="YhbC-like, N-terminal domain"/>
    <property type="match status" value="1"/>
</dbReference>
<dbReference type="EMBL" id="UOEW01000199">
    <property type="protein sequence ID" value="VAW38272.1"/>
    <property type="molecule type" value="Genomic_DNA"/>
</dbReference>
<dbReference type="InterPro" id="IPR028989">
    <property type="entry name" value="RimP_N"/>
</dbReference>
<name>A0A3B0VH16_9ZZZZ</name>
<dbReference type="CDD" id="cd01734">
    <property type="entry name" value="YlxS_C"/>
    <property type="match status" value="1"/>
</dbReference>
<keyword evidence="1" id="KW-0963">Cytoplasm</keyword>
<reference evidence="5" key="1">
    <citation type="submission" date="2018-06" db="EMBL/GenBank/DDBJ databases">
        <authorList>
            <person name="Zhirakovskaya E."/>
        </authorList>
    </citation>
    <scope>NUCLEOTIDE SEQUENCE</scope>
</reference>
<evidence type="ECO:0000313" key="5">
    <source>
        <dbReference type="EMBL" id="VAW38272.1"/>
    </source>
</evidence>
<dbReference type="Pfam" id="PF02576">
    <property type="entry name" value="RimP_N"/>
    <property type="match status" value="1"/>
</dbReference>
<dbReference type="InterPro" id="IPR003728">
    <property type="entry name" value="Ribosome_maturation_RimP"/>
</dbReference>
<dbReference type="HAMAP" id="MF_01077">
    <property type="entry name" value="RimP"/>
    <property type="match status" value="1"/>
</dbReference>
<dbReference type="Gene3D" id="2.30.30.180">
    <property type="entry name" value="Ribosome maturation factor RimP, C-terminal domain"/>
    <property type="match status" value="1"/>
</dbReference>
<protein>
    <submittedName>
        <fullName evidence="5">Bacterial ribosome SSU maturation protein RimP</fullName>
    </submittedName>
</protein>
<evidence type="ECO:0000259" key="4">
    <source>
        <dbReference type="Pfam" id="PF17384"/>
    </source>
</evidence>
<dbReference type="NCBIfam" id="NF000927">
    <property type="entry name" value="PRK00092.1-1"/>
    <property type="match status" value="1"/>
</dbReference>
<evidence type="ECO:0000256" key="2">
    <source>
        <dbReference type="ARBA" id="ARBA00022517"/>
    </source>
</evidence>
<dbReference type="PANTHER" id="PTHR33867:SF1">
    <property type="entry name" value="RIBOSOME MATURATION FACTOR RIMP"/>
    <property type="match status" value="1"/>
</dbReference>
<dbReference type="Gene3D" id="3.30.300.70">
    <property type="entry name" value="RimP-like superfamily, N-terminal"/>
    <property type="match status" value="1"/>
</dbReference>
<feature type="domain" description="Ribosome maturation factor RimP C-terminal" evidence="4">
    <location>
        <begin position="84"/>
        <end position="149"/>
    </location>
</feature>